<protein>
    <recommendedName>
        <fullName evidence="4">Transmembrane protein</fullName>
    </recommendedName>
</protein>
<keyword evidence="1" id="KW-0472">Membrane</keyword>
<evidence type="ECO:0000256" key="1">
    <source>
        <dbReference type="SAM" id="Phobius"/>
    </source>
</evidence>
<dbReference type="PANTHER" id="PTHR42305">
    <property type="entry name" value="MEMBRANE PROTEIN RV1733C-RELATED"/>
    <property type="match status" value="1"/>
</dbReference>
<evidence type="ECO:0000313" key="2">
    <source>
        <dbReference type="EMBL" id="WIV53932.1"/>
    </source>
</evidence>
<gene>
    <name evidence="2" type="ORF">QP939_34365</name>
</gene>
<dbReference type="Proteomes" id="UP001227101">
    <property type="component" value="Chromosome"/>
</dbReference>
<organism evidence="2 3">
    <name type="scientific">Amycolatopsis nalaikhensis</name>
    <dbReference type="NCBI Taxonomy" id="715472"/>
    <lineage>
        <taxon>Bacteria</taxon>
        <taxon>Bacillati</taxon>
        <taxon>Actinomycetota</taxon>
        <taxon>Actinomycetes</taxon>
        <taxon>Pseudonocardiales</taxon>
        <taxon>Pseudonocardiaceae</taxon>
        <taxon>Amycolatopsis</taxon>
    </lineage>
</organism>
<feature type="transmembrane region" description="Helical" evidence="1">
    <location>
        <begin position="151"/>
        <end position="173"/>
    </location>
</feature>
<keyword evidence="3" id="KW-1185">Reference proteome</keyword>
<dbReference type="PANTHER" id="PTHR42305:SF1">
    <property type="entry name" value="MEMBRANE PROTEIN RV1733C-RELATED"/>
    <property type="match status" value="1"/>
</dbReference>
<accession>A0ABY8XE99</accession>
<dbReference type="EMBL" id="CP127173">
    <property type="protein sequence ID" value="WIV53932.1"/>
    <property type="molecule type" value="Genomic_DNA"/>
</dbReference>
<dbReference type="RefSeq" id="WP_285450449.1">
    <property type="nucleotide sequence ID" value="NZ_CP127173.1"/>
</dbReference>
<evidence type="ECO:0000313" key="3">
    <source>
        <dbReference type="Proteomes" id="UP001227101"/>
    </source>
</evidence>
<keyword evidence="1" id="KW-0812">Transmembrane</keyword>
<sequence length="199" mass="21452">MSTSSNPIARMWRTVLPRRGSVARGSDRFQAGLLVFAVLLALAALPVAASIGSETYARQQGESAQQLSERTQVTATLLADGPDITVNSRAGVVGNGRPTDATWLLPDGTRRVGQVVADQGKLKGETLTVWVDRAGSPVDPPLSSAGVVIDAVVLGLGLWLGSLALLALCYRLAVFSLDRFRFAQWQQEWFHEQDRKTHS</sequence>
<proteinExistence type="predicted"/>
<dbReference type="InterPro" id="IPR039708">
    <property type="entry name" value="MT1774/Rv1733c-like"/>
</dbReference>
<evidence type="ECO:0008006" key="4">
    <source>
        <dbReference type="Google" id="ProtNLM"/>
    </source>
</evidence>
<name>A0ABY8XE99_9PSEU</name>
<keyword evidence="1" id="KW-1133">Transmembrane helix</keyword>
<reference evidence="2 3" key="1">
    <citation type="submission" date="2023-06" db="EMBL/GenBank/DDBJ databases">
        <authorList>
            <person name="Oyuntsetseg B."/>
            <person name="Kim S.B."/>
        </authorList>
    </citation>
    <scope>NUCLEOTIDE SEQUENCE [LARGE SCALE GENOMIC DNA]</scope>
    <source>
        <strain evidence="2 3">2-2</strain>
    </source>
</reference>